<dbReference type="Pfam" id="PF09359">
    <property type="entry name" value="VTC"/>
    <property type="match status" value="1"/>
</dbReference>
<dbReference type="EMBL" id="JACWFH010000012">
    <property type="protein sequence ID" value="MBY0097224.1"/>
    <property type="molecule type" value="Genomic_DNA"/>
</dbReference>
<dbReference type="Proteomes" id="UP000769780">
    <property type="component" value="Unassembled WGS sequence"/>
</dbReference>
<organism evidence="2 3">
    <name type="scientific">Mesobacillus maritimus</name>
    <dbReference type="NCBI Taxonomy" id="1643336"/>
    <lineage>
        <taxon>Bacteria</taxon>
        <taxon>Bacillati</taxon>
        <taxon>Bacillota</taxon>
        <taxon>Bacilli</taxon>
        <taxon>Bacillales</taxon>
        <taxon>Bacillaceae</taxon>
        <taxon>Mesobacillus</taxon>
    </lineage>
</organism>
<dbReference type="Gene3D" id="3.20.100.30">
    <property type="entry name" value="VTC, catalytic tunnel domain"/>
    <property type="match status" value="1"/>
</dbReference>
<dbReference type="CDD" id="cd07750">
    <property type="entry name" value="PolyPPase_VTC_like"/>
    <property type="match status" value="1"/>
</dbReference>
<name>A0ABS7K4P2_9BACI</name>
<proteinExistence type="predicted"/>
<sequence length="256" mass="30394">MALEVFSRREQKYLITRKQYELLVEMMGPYMRYDKFGDQGRYTVTSLYFENPENKIYYEVKNKLKFRQKLRLRIYNDTDLNGTAFFEIKQKHNKVVNKRRTGIPLVQAYHYLNSPYEHASPVYYDVSNPQIMKEIDYFRKYYDLRPEMVVSYDRHAFHCITDPDLRVTFDLNLRCRNEDLRIENGSYGQNFIDPDLVVLEVKVTHSVPLWLARILQSLECEQRSASKFCTSLELLKGETLPVLNEAIKEAVLVGGR</sequence>
<feature type="domain" description="VTC" evidence="1">
    <location>
        <begin position="8"/>
        <end position="235"/>
    </location>
</feature>
<dbReference type="InterPro" id="IPR018966">
    <property type="entry name" value="VTC_domain"/>
</dbReference>
<gene>
    <name evidence="2" type="ORF">H0185_10510</name>
</gene>
<evidence type="ECO:0000313" key="2">
    <source>
        <dbReference type="EMBL" id="MBY0097224.1"/>
    </source>
</evidence>
<accession>A0ABS7K4P2</accession>
<comment type="caution">
    <text evidence="2">The sequence shown here is derived from an EMBL/GenBank/DDBJ whole genome shotgun (WGS) entry which is preliminary data.</text>
</comment>
<evidence type="ECO:0000313" key="3">
    <source>
        <dbReference type="Proteomes" id="UP000769780"/>
    </source>
</evidence>
<dbReference type="RefSeq" id="WP_221873452.1">
    <property type="nucleotide sequence ID" value="NZ_JACWFH010000012.1"/>
</dbReference>
<keyword evidence="3" id="KW-1185">Reference proteome</keyword>
<dbReference type="InterPro" id="IPR042267">
    <property type="entry name" value="VTC_sf"/>
</dbReference>
<reference evidence="2 3" key="1">
    <citation type="submission" date="2020-07" db="EMBL/GenBank/DDBJ databases">
        <title>Fungal Genomes of the International Space Station.</title>
        <authorList>
            <person name="Seuylemezian A."/>
            <person name="Singh N.K."/>
            <person name="Wood J."/>
            <person name="Venkateswaran K."/>
        </authorList>
    </citation>
    <scope>NUCLEOTIDE SEQUENCE [LARGE SCALE GENOMIC DNA]</scope>
    <source>
        <strain evidence="2 3">PL-B2</strain>
    </source>
</reference>
<evidence type="ECO:0000259" key="1">
    <source>
        <dbReference type="Pfam" id="PF09359"/>
    </source>
</evidence>
<protein>
    <submittedName>
        <fullName evidence="2">Polyphosphate polymerase domain-containing protein</fullName>
    </submittedName>
</protein>